<name>A0ABN0WI44_9ACTN</name>
<dbReference type="InterPro" id="IPR000792">
    <property type="entry name" value="Tscrpt_reg_LuxR_C"/>
</dbReference>
<dbReference type="SMART" id="SM00421">
    <property type="entry name" value="HTH_LUXR"/>
    <property type="match status" value="1"/>
</dbReference>
<dbReference type="PROSITE" id="PS50043">
    <property type="entry name" value="HTH_LUXR_2"/>
    <property type="match status" value="1"/>
</dbReference>
<feature type="domain" description="HTH luxR-type" evidence="4">
    <location>
        <begin position="1"/>
        <end position="64"/>
    </location>
</feature>
<dbReference type="Pfam" id="PF00196">
    <property type="entry name" value="GerE"/>
    <property type="match status" value="1"/>
</dbReference>
<gene>
    <name evidence="5" type="ORF">GCM10010319_13080</name>
</gene>
<dbReference type="EMBL" id="BAAABW010000008">
    <property type="protein sequence ID" value="GAA0338498.1"/>
    <property type="molecule type" value="Genomic_DNA"/>
</dbReference>
<evidence type="ECO:0000256" key="1">
    <source>
        <dbReference type="ARBA" id="ARBA00023015"/>
    </source>
</evidence>
<keyword evidence="2" id="KW-0238">DNA-binding</keyword>
<accession>A0ABN0WI44</accession>
<keyword evidence="1" id="KW-0805">Transcription regulation</keyword>
<evidence type="ECO:0000313" key="6">
    <source>
        <dbReference type="Proteomes" id="UP001500063"/>
    </source>
</evidence>
<protein>
    <recommendedName>
        <fullName evidence="4">HTH luxR-type domain-containing protein</fullName>
    </recommendedName>
</protein>
<dbReference type="CDD" id="cd06170">
    <property type="entry name" value="LuxR_C_like"/>
    <property type="match status" value="1"/>
</dbReference>
<dbReference type="InterPro" id="IPR036388">
    <property type="entry name" value="WH-like_DNA-bd_sf"/>
</dbReference>
<comment type="caution">
    <text evidence="5">The sequence shown here is derived from an EMBL/GenBank/DDBJ whole genome shotgun (WGS) entry which is preliminary data.</text>
</comment>
<sequence length="65" mass="7566">MTDETRLTPHQERIAELVVAGRTNREIAQRLSVSIRAVELHMTNIYRRLGIQRRAQLHGALRQYA</sequence>
<dbReference type="SUPFAM" id="SSF46894">
    <property type="entry name" value="C-terminal effector domain of the bipartite response regulators"/>
    <property type="match status" value="1"/>
</dbReference>
<dbReference type="PANTHER" id="PTHR44688">
    <property type="entry name" value="DNA-BINDING TRANSCRIPTIONAL ACTIVATOR DEVR_DOSR"/>
    <property type="match status" value="1"/>
</dbReference>
<dbReference type="PRINTS" id="PR00038">
    <property type="entry name" value="HTHLUXR"/>
</dbReference>
<evidence type="ECO:0000256" key="2">
    <source>
        <dbReference type="ARBA" id="ARBA00023125"/>
    </source>
</evidence>
<organism evidence="5 6">
    <name type="scientific">Streptomyces blastmyceticus</name>
    <dbReference type="NCBI Taxonomy" id="68180"/>
    <lineage>
        <taxon>Bacteria</taxon>
        <taxon>Bacillati</taxon>
        <taxon>Actinomycetota</taxon>
        <taxon>Actinomycetes</taxon>
        <taxon>Kitasatosporales</taxon>
        <taxon>Streptomycetaceae</taxon>
        <taxon>Streptomyces</taxon>
    </lineage>
</organism>
<evidence type="ECO:0000313" key="5">
    <source>
        <dbReference type="EMBL" id="GAA0338498.1"/>
    </source>
</evidence>
<evidence type="ECO:0000256" key="3">
    <source>
        <dbReference type="ARBA" id="ARBA00023163"/>
    </source>
</evidence>
<evidence type="ECO:0000259" key="4">
    <source>
        <dbReference type="PROSITE" id="PS50043"/>
    </source>
</evidence>
<dbReference type="PANTHER" id="PTHR44688:SF16">
    <property type="entry name" value="DNA-BINDING TRANSCRIPTIONAL ACTIVATOR DEVR_DOSR"/>
    <property type="match status" value="1"/>
</dbReference>
<dbReference type="Gene3D" id="1.10.10.10">
    <property type="entry name" value="Winged helix-like DNA-binding domain superfamily/Winged helix DNA-binding domain"/>
    <property type="match status" value="1"/>
</dbReference>
<reference evidence="5 6" key="1">
    <citation type="journal article" date="2019" name="Int. J. Syst. Evol. Microbiol.">
        <title>The Global Catalogue of Microorganisms (GCM) 10K type strain sequencing project: providing services to taxonomists for standard genome sequencing and annotation.</title>
        <authorList>
            <consortium name="The Broad Institute Genomics Platform"/>
            <consortium name="The Broad Institute Genome Sequencing Center for Infectious Disease"/>
            <person name="Wu L."/>
            <person name="Ma J."/>
        </authorList>
    </citation>
    <scope>NUCLEOTIDE SEQUENCE [LARGE SCALE GENOMIC DNA]</scope>
    <source>
        <strain evidence="5 6">JCM 4565</strain>
    </source>
</reference>
<dbReference type="InterPro" id="IPR016032">
    <property type="entry name" value="Sig_transdc_resp-reg_C-effctor"/>
</dbReference>
<dbReference type="Proteomes" id="UP001500063">
    <property type="component" value="Unassembled WGS sequence"/>
</dbReference>
<keyword evidence="6" id="KW-1185">Reference proteome</keyword>
<proteinExistence type="predicted"/>
<keyword evidence="3" id="KW-0804">Transcription</keyword>
<dbReference type="RefSeq" id="WP_344116899.1">
    <property type="nucleotide sequence ID" value="NZ_BAAABW010000008.1"/>
</dbReference>